<keyword evidence="4" id="KW-1185">Reference proteome</keyword>
<accession>A0A7M5VFL9</accession>
<reference evidence="3" key="1">
    <citation type="submission" date="2021-01" db="UniProtKB">
        <authorList>
            <consortium name="EnsemblMetazoa"/>
        </authorList>
    </citation>
    <scope>IDENTIFICATION</scope>
</reference>
<sequence>MSSSPLTIIMDTTQQPTTLASTTHPSAALEGDRSRDNQHEKERQYISLIGCLITVTVLMILFCFIFWKRSNIRRFFKQKNKAIVVKMIEYRREYRRNAITEDTYDNIFNEDFKSKYLKSEIYTIDMEECTDGVSFTFDLDKYEMNGREDVKEKTTNKSADQVDQSEFADYQISKKTKRNPYENVEIAVRSKTDEIKRRHDVVKEIEVVRTFSSGKLPRRNNLQTKIPEFTCSDPHYAVPVVTPKTDIQPFEAGLNTNDEGKLESPYQVPTGENERQRSVEHLDGLLNELDVVYKKTKEQKMSEYYKRVLQTPVEKEQKNNNVGEKETSITVAIFAEKDGKMYFPPAKLEKVGRLDEK</sequence>
<evidence type="ECO:0000313" key="3">
    <source>
        <dbReference type="EnsemblMetazoa" id="CLYHEMP012664.3"/>
    </source>
</evidence>
<dbReference type="EnsemblMetazoa" id="CLYHEMT012664.2">
    <property type="protein sequence ID" value="CLYHEMP012664.2"/>
    <property type="gene ID" value="CLYHEMG012664"/>
</dbReference>
<feature type="region of interest" description="Disordered" evidence="1">
    <location>
        <begin position="18"/>
        <end position="38"/>
    </location>
</feature>
<feature type="region of interest" description="Disordered" evidence="1">
    <location>
        <begin position="253"/>
        <end position="273"/>
    </location>
</feature>
<dbReference type="AlphaFoldDB" id="A0A7M5VFL9"/>
<evidence type="ECO:0000256" key="2">
    <source>
        <dbReference type="SAM" id="Phobius"/>
    </source>
</evidence>
<dbReference type="EnsemblMetazoa" id="CLYHEMT012664.3">
    <property type="protein sequence ID" value="CLYHEMP012664.3"/>
    <property type="gene ID" value="CLYHEMG012664"/>
</dbReference>
<keyword evidence="2" id="KW-0812">Transmembrane</keyword>
<name>A0A7M5VFL9_9CNID</name>
<protein>
    <submittedName>
        <fullName evidence="3">Uncharacterized protein</fullName>
    </submittedName>
</protein>
<evidence type="ECO:0000256" key="1">
    <source>
        <dbReference type="SAM" id="MobiDB-lite"/>
    </source>
</evidence>
<keyword evidence="2" id="KW-0472">Membrane</keyword>
<evidence type="ECO:0000313" key="4">
    <source>
        <dbReference type="Proteomes" id="UP000594262"/>
    </source>
</evidence>
<dbReference type="Proteomes" id="UP000594262">
    <property type="component" value="Unplaced"/>
</dbReference>
<dbReference type="GeneID" id="136815229"/>
<feature type="transmembrane region" description="Helical" evidence="2">
    <location>
        <begin position="45"/>
        <end position="67"/>
    </location>
</feature>
<dbReference type="RefSeq" id="XP_066927774.1">
    <property type="nucleotide sequence ID" value="XM_067071673.1"/>
</dbReference>
<organism evidence="3 4">
    <name type="scientific">Clytia hemisphaerica</name>
    <dbReference type="NCBI Taxonomy" id="252671"/>
    <lineage>
        <taxon>Eukaryota</taxon>
        <taxon>Metazoa</taxon>
        <taxon>Cnidaria</taxon>
        <taxon>Hydrozoa</taxon>
        <taxon>Hydroidolina</taxon>
        <taxon>Leptothecata</taxon>
        <taxon>Obeliida</taxon>
        <taxon>Clytiidae</taxon>
        <taxon>Clytia</taxon>
    </lineage>
</organism>
<proteinExistence type="predicted"/>
<keyword evidence="2" id="KW-1133">Transmembrane helix</keyword>
<dbReference type="EnsemblMetazoa" id="CLYHEMT012664.1">
    <property type="protein sequence ID" value="CLYHEMP012664.1"/>
    <property type="gene ID" value="CLYHEMG012664"/>
</dbReference>